<dbReference type="EMBL" id="JADKYB010000018">
    <property type="protein sequence ID" value="MBM9508483.1"/>
    <property type="molecule type" value="Genomic_DNA"/>
</dbReference>
<reference evidence="2 3" key="1">
    <citation type="submission" date="2021-01" db="EMBL/GenBank/DDBJ databases">
        <title>Streptomyces acididurans sp. nov., isolated from a peat swamp forest soil.</title>
        <authorList>
            <person name="Chantavorakit T."/>
            <person name="Duangmal K."/>
        </authorList>
    </citation>
    <scope>NUCLEOTIDE SEQUENCE [LARGE SCALE GENOMIC DNA]</scope>
    <source>
        <strain evidence="2 3">KK5PA1</strain>
    </source>
</reference>
<name>A0ABS2TYS9_9ACTN</name>
<dbReference type="Proteomes" id="UP000749040">
    <property type="component" value="Unassembled WGS sequence"/>
</dbReference>
<proteinExistence type="predicted"/>
<organism evidence="2 3">
    <name type="scientific">Actinacidiphila acididurans</name>
    <dbReference type="NCBI Taxonomy" id="2784346"/>
    <lineage>
        <taxon>Bacteria</taxon>
        <taxon>Bacillati</taxon>
        <taxon>Actinomycetota</taxon>
        <taxon>Actinomycetes</taxon>
        <taxon>Kitasatosporales</taxon>
        <taxon>Streptomycetaceae</taxon>
        <taxon>Actinacidiphila</taxon>
    </lineage>
</organism>
<gene>
    <name evidence="2" type="ORF">ITX44_28800</name>
</gene>
<protein>
    <submittedName>
        <fullName evidence="2">Lantibiotic dehydratase</fullName>
    </submittedName>
</protein>
<evidence type="ECO:0000313" key="3">
    <source>
        <dbReference type="Proteomes" id="UP000749040"/>
    </source>
</evidence>
<accession>A0ABS2TYS9</accession>
<feature type="domain" description="Lantibiotic dehydratase N-terminal" evidence="1">
    <location>
        <begin position="149"/>
        <end position="798"/>
    </location>
</feature>
<sequence>MTSVNDSQTSTIPVPGGAWSLVPIVVLRQAGFPMEALDPLVDSASVGEAHALLEHRKRLASLARELKPVLRRHPVPGGPQSASRVGRLRPLPGRELRRATAALPDEAARTLRAYQECAQEFAGEQEAFATRHRARLDRARTAVVEAFGDERLRQVLLLSNDSAYPEFAAWLDAFQGDMGRHTRRMTDLLTMYLQRVTTKNETHSHFGPFTVGRVGDVPGIAWTSEREMERRTLFSHWAAEKLAQSAAAAPGLFDFVRPRRRPLSFLREGRIDLYAFTTRDGLDTDWNFQHLGGREVAAHEEWMWRRCDGERTIHELRSHWDTEFGPDAPVSFEQVLKELVEREWVVAEFEIPVGDHEPLAALRRQLLPAPPEQAAPILSATDRFEQDLTRFATLPLAERPAALAAIKARFERLTGTPANRNSGLHYADRSILFEEAHGEPADLTIGPDIARFITDELSIVYETVLARPRLRMRRELVILTRWVAERFGADVEVPLDRLYSEFFRDRHALAQECAAVETELAALDRVITDALLGEEGVDRPEVVVERDRMEAILAAHPRTPAAVVDPDVLFAAASRQDLREGRFTAVIGDCHAVREVITHTSFGPLIQERAPELLPEVYAGYLSLLDDGEVLANLSRGHPDKSSTQLVYPCYDLEVFGRSGQSRDRVVQPSQLYVVLRDGRLELRARGVEGRLRLMAPPAGGPSIRQDPLSPFAFPRHFGGAGLDAPALDHIPRIRSGRVVLQRETWRVPAARLRGAAAFDGPVERTGEQAGGEESAEFVAACRLRAELGLPRHVFVKIPGEPKPVYVDWQAPLLVRQLCRLAARKGGTLEVSEMLPTPDQRWLSVDGRRYTSELRCAVFSPGSPA</sequence>
<dbReference type="RefSeq" id="WP_205360532.1">
    <property type="nucleotide sequence ID" value="NZ_JADKYB010000018.1"/>
</dbReference>
<evidence type="ECO:0000313" key="2">
    <source>
        <dbReference type="EMBL" id="MBM9508483.1"/>
    </source>
</evidence>
<evidence type="ECO:0000259" key="1">
    <source>
        <dbReference type="Pfam" id="PF04738"/>
    </source>
</evidence>
<dbReference type="Pfam" id="PF04738">
    <property type="entry name" value="Lant_dehydr_N"/>
    <property type="match status" value="1"/>
</dbReference>
<comment type="caution">
    <text evidence="2">The sequence shown here is derived from an EMBL/GenBank/DDBJ whole genome shotgun (WGS) entry which is preliminary data.</text>
</comment>
<keyword evidence="3" id="KW-1185">Reference proteome</keyword>
<dbReference type="InterPro" id="IPR006827">
    <property type="entry name" value="Lant_deHydtase_N"/>
</dbReference>